<keyword evidence="2" id="KW-1185">Reference proteome</keyword>
<protein>
    <submittedName>
        <fullName evidence="1">DUF4160 domain-containing protein</fullName>
    </submittedName>
</protein>
<organism evidence="1 2">
    <name type="scientific">Silvibacterium dinghuense</name>
    <dbReference type="NCBI Taxonomy" id="1560006"/>
    <lineage>
        <taxon>Bacteria</taxon>
        <taxon>Pseudomonadati</taxon>
        <taxon>Acidobacteriota</taxon>
        <taxon>Terriglobia</taxon>
        <taxon>Terriglobales</taxon>
        <taxon>Acidobacteriaceae</taxon>
        <taxon>Silvibacterium</taxon>
    </lineage>
</organism>
<reference evidence="1 2" key="1">
    <citation type="journal article" date="2016" name="Int. J. Syst. Evol. Microbiol.">
        <title>Acidipila dinghuensis sp. nov., an acidobacterium isolated from forest soil.</title>
        <authorList>
            <person name="Jiang Y.W."/>
            <person name="Wang J."/>
            <person name="Chen M.H."/>
            <person name="Lv Y.Y."/>
            <person name="Qiu L.H."/>
        </authorList>
    </citation>
    <scope>NUCLEOTIDE SEQUENCE [LARGE SCALE GENOMIC DNA]</scope>
    <source>
        <strain evidence="1 2">DHOF10</strain>
    </source>
</reference>
<dbReference type="EMBL" id="SDMK01000001">
    <property type="protein sequence ID" value="RXS98016.1"/>
    <property type="molecule type" value="Genomic_DNA"/>
</dbReference>
<gene>
    <name evidence="1" type="ORF">ESZ00_09280</name>
</gene>
<dbReference type="RefSeq" id="WP_129207795.1">
    <property type="nucleotide sequence ID" value="NZ_BMGU01000001.1"/>
</dbReference>
<sequence>MPTVLRIAGLRVTIYSNDHRPAHVHVIGKGHEAVFHLNCPQGPASLRENFGFAQHELSAIQKALGEHIPQLCLAWEEMHGYA</sequence>
<proteinExistence type="predicted"/>
<dbReference type="AlphaFoldDB" id="A0A4Q1SK22"/>
<dbReference type="InterPro" id="IPR025427">
    <property type="entry name" value="DUF4160"/>
</dbReference>
<dbReference type="Pfam" id="PF13711">
    <property type="entry name" value="DUF4160"/>
    <property type="match status" value="1"/>
</dbReference>
<dbReference type="Proteomes" id="UP000290253">
    <property type="component" value="Unassembled WGS sequence"/>
</dbReference>
<comment type="caution">
    <text evidence="1">The sequence shown here is derived from an EMBL/GenBank/DDBJ whole genome shotgun (WGS) entry which is preliminary data.</text>
</comment>
<evidence type="ECO:0000313" key="2">
    <source>
        <dbReference type="Proteomes" id="UP000290253"/>
    </source>
</evidence>
<dbReference type="OrthoDB" id="122670at2"/>
<name>A0A4Q1SK22_9BACT</name>
<accession>A0A4Q1SK22</accession>
<evidence type="ECO:0000313" key="1">
    <source>
        <dbReference type="EMBL" id="RXS98016.1"/>
    </source>
</evidence>